<comment type="caution">
    <text evidence="2">The sequence shown here is derived from an EMBL/GenBank/DDBJ whole genome shotgun (WGS) entry which is preliminary data.</text>
</comment>
<sequence>MPDAKFTEIDATTARFDERGIADPLIGSVHDPIYQGAGAMGVAGIPQPKPGAVTKAHGGLLFIDEIGELHPIQMNKLLKVLEDRKVFLESAYYNSEDTNIPSYIHDIFENGLPADFRLVGATTRSPQEIPPALRSRCMEVYFRPLLADEIGQIAEHAVKKSDFPLVRQRSKWSKNMRRTAAKP</sequence>
<dbReference type="InterPro" id="IPR000523">
    <property type="entry name" value="Mg_chelatse_chII-like_cat_dom"/>
</dbReference>
<evidence type="ECO:0000313" key="3">
    <source>
        <dbReference type="Proteomes" id="UP000680304"/>
    </source>
</evidence>
<name>A0ABQ4N2H7_9BACL</name>
<evidence type="ECO:0000313" key="2">
    <source>
        <dbReference type="EMBL" id="GIQ62382.1"/>
    </source>
</evidence>
<dbReference type="SUPFAM" id="SSF52540">
    <property type="entry name" value="P-loop containing nucleoside triphosphate hydrolases"/>
    <property type="match status" value="1"/>
</dbReference>
<dbReference type="Proteomes" id="UP000680304">
    <property type="component" value="Unassembled WGS sequence"/>
</dbReference>
<organism evidence="2 3">
    <name type="scientific">Paenibacillus cisolokensis</name>
    <dbReference type="NCBI Taxonomy" id="1658519"/>
    <lineage>
        <taxon>Bacteria</taxon>
        <taxon>Bacillati</taxon>
        <taxon>Bacillota</taxon>
        <taxon>Bacilli</taxon>
        <taxon>Bacillales</taxon>
        <taxon>Paenibacillaceae</taxon>
        <taxon>Paenibacillus</taxon>
    </lineage>
</organism>
<dbReference type="EMBL" id="BOVJ01000029">
    <property type="protein sequence ID" value="GIQ62382.1"/>
    <property type="molecule type" value="Genomic_DNA"/>
</dbReference>
<keyword evidence="3" id="KW-1185">Reference proteome</keyword>
<proteinExistence type="predicted"/>
<dbReference type="InterPro" id="IPR027417">
    <property type="entry name" value="P-loop_NTPase"/>
</dbReference>
<accession>A0ABQ4N2H7</accession>
<dbReference type="Gene3D" id="3.40.50.300">
    <property type="entry name" value="P-loop containing nucleotide triphosphate hydrolases"/>
    <property type="match status" value="1"/>
</dbReference>
<feature type="domain" description="Magnesium chelatase ChlI-like catalytic" evidence="1">
    <location>
        <begin position="42"/>
        <end position="92"/>
    </location>
</feature>
<protein>
    <recommendedName>
        <fullName evidence="1">Magnesium chelatase ChlI-like catalytic domain-containing protein</fullName>
    </recommendedName>
</protein>
<evidence type="ECO:0000259" key="1">
    <source>
        <dbReference type="Pfam" id="PF01078"/>
    </source>
</evidence>
<reference evidence="2 3" key="1">
    <citation type="submission" date="2021-04" db="EMBL/GenBank/DDBJ databases">
        <title>Draft genome sequence of Paenibacillus cisolokensis, LC2-13A.</title>
        <authorList>
            <person name="Uke A."/>
            <person name="Chhe C."/>
            <person name="Baramee S."/>
            <person name="Kosugi A."/>
        </authorList>
    </citation>
    <scope>NUCLEOTIDE SEQUENCE [LARGE SCALE GENOMIC DNA]</scope>
    <source>
        <strain evidence="2 3">LC2-13A</strain>
    </source>
</reference>
<dbReference type="Pfam" id="PF01078">
    <property type="entry name" value="Mg_chelatase"/>
    <property type="match status" value="1"/>
</dbReference>
<gene>
    <name evidence="2" type="ORF">PACILC2_09500</name>
</gene>